<evidence type="ECO:0000313" key="9">
    <source>
        <dbReference type="EMBL" id="PKY41254.1"/>
    </source>
</evidence>
<evidence type="ECO:0000259" key="8">
    <source>
        <dbReference type="Pfam" id="PF00136"/>
    </source>
</evidence>
<protein>
    <recommendedName>
        <fullName evidence="1">DNA-directed DNA polymerase</fullName>
        <ecNumber evidence="1">2.7.7.7</ecNumber>
    </recommendedName>
</protein>
<feature type="region of interest" description="Disordered" evidence="7">
    <location>
        <begin position="344"/>
        <end position="375"/>
    </location>
</feature>
<dbReference type="VEuPathDB" id="FungiDB:FUN_010651"/>
<dbReference type="VEuPathDB" id="FungiDB:RhiirA1_399648"/>
<dbReference type="PANTHER" id="PTHR10322">
    <property type="entry name" value="DNA POLYMERASE CATALYTIC SUBUNIT"/>
    <property type="match status" value="1"/>
</dbReference>
<dbReference type="PANTHER" id="PTHR10322:SF23">
    <property type="entry name" value="DNA POLYMERASE DELTA CATALYTIC SUBUNIT"/>
    <property type="match status" value="1"/>
</dbReference>
<dbReference type="SUPFAM" id="SSF56672">
    <property type="entry name" value="DNA/RNA polymerases"/>
    <property type="match status" value="1"/>
</dbReference>
<keyword evidence="5" id="KW-0238">DNA-binding</keyword>
<evidence type="ECO:0000313" key="10">
    <source>
        <dbReference type="Proteomes" id="UP000234323"/>
    </source>
</evidence>
<evidence type="ECO:0000256" key="5">
    <source>
        <dbReference type="ARBA" id="ARBA00023125"/>
    </source>
</evidence>
<dbReference type="EC" id="2.7.7.7" evidence="1"/>
<keyword evidence="2" id="KW-0808">Transferase</keyword>
<dbReference type="GO" id="GO:0006261">
    <property type="term" value="P:DNA-templated DNA replication"/>
    <property type="evidence" value="ECO:0007669"/>
    <property type="project" value="TreeGrafter"/>
</dbReference>
<dbReference type="InterPro" id="IPR017964">
    <property type="entry name" value="DNA-dir_DNA_pol_B_CS"/>
</dbReference>
<dbReference type="Gene3D" id="3.90.1600.10">
    <property type="entry name" value="Palm domain of DNA polymerase"/>
    <property type="match status" value="1"/>
</dbReference>
<evidence type="ECO:0000256" key="2">
    <source>
        <dbReference type="ARBA" id="ARBA00022679"/>
    </source>
</evidence>
<organism evidence="9 10">
    <name type="scientific">Rhizophagus irregularis</name>
    <dbReference type="NCBI Taxonomy" id="588596"/>
    <lineage>
        <taxon>Eukaryota</taxon>
        <taxon>Fungi</taxon>
        <taxon>Fungi incertae sedis</taxon>
        <taxon>Mucoromycota</taxon>
        <taxon>Glomeromycotina</taxon>
        <taxon>Glomeromycetes</taxon>
        <taxon>Glomerales</taxon>
        <taxon>Glomeraceae</taxon>
        <taxon>Rhizophagus</taxon>
    </lineage>
</organism>
<dbReference type="GO" id="GO:0003887">
    <property type="term" value="F:DNA-directed DNA polymerase activity"/>
    <property type="evidence" value="ECO:0007669"/>
    <property type="project" value="UniProtKB-KW"/>
</dbReference>
<feature type="compositionally biased region" description="Basic and acidic residues" evidence="7">
    <location>
        <begin position="344"/>
        <end position="354"/>
    </location>
</feature>
<dbReference type="AlphaFoldDB" id="A0A2I1G3Q8"/>
<proteinExistence type="predicted"/>
<comment type="caution">
    <text evidence="9">The sequence shown here is derived from an EMBL/GenBank/DDBJ whole genome shotgun (WGS) entry which is preliminary data.</text>
</comment>
<keyword evidence="4" id="KW-0239">DNA-directed DNA polymerase</keyword>
<evidence type="ECO:0000256" key="6">
    <source>
        <dbReference type="ARBA" id="ARBA00049244"/>
    </source>
</evidence>
<feature type="domain" description="DNA-directed DNA polymerase family B multifunctional" evidence="8">
    <location>
        <begin position="38"/>
        <end position="319"/>
    </location>
</feature>
<dbReference type="InterPro" id="IPR006134">
    <property type="entry name" value="DNA-dir_DNA_pol_B_multi_dom"/>
</dbReference>
<accession>A0A2I1G3Q8</accession>
<evidence type="ECO:0000256" key="4">
    <source>
        <dbReference type="ARBA" id="ARBA00022932"/>
    </source>
</evidence>
<dbReference type="GO" id="GO:0000166">
    <property type="term" value="F:nucleotide binding"/>
    <property type="evidence" value="ECO:0007669"/>
    <property type="project" value="InterPro"/>
</dbReference>
<dbReference type="PROSITE" id="PS00116">
    <property type="entry name" value="DNA_POLYMERASE_B"/>
    <property type="match status" value="1"/>
</dbReference>
<name>A0A2I1G3Q8_9GLOM</name>
<comment type="catalytic activity">
    <reaction evidence="6">
        <text>DNA(n) + a 2'-deoxyribonucleoside 5'-triphosphate = DNA(n+1) + diphosphate</text>
        <dbReference type="Rhea" id="RHEA:22508"/>
        <dbReference type="Rhea" id="RHEA-COMP:17339"/>
        <dbReference type="Rhea" id="RHEA-COMP:17340"/>
        <dbReference type="ChEBI" id="CHEBI:33019"/>
        <dbReference type="ChEBI" id="CHEBI:61560"/>
        <dbReference type="ChEBI" id="CHEBI:173112"/>
        <dbReference type="EC" id="2.7.7.7"/>
    </reaction>
</comment>
<dbReference type="GO" id="GO:0003677">
    <property type="term" value="F:DNA binding"/>
    <property type="evidence" value="ECO:0007669"/>
    <property type="project" value="UniProtKB-KW"/>
</dbReference>
<sequence>MDLVIGLMDKGLSLPGAIEQEKHEFIAEYDSICFDCSCLDVKQYALKVYMNTFYGTAGDSKSLFFLRALAGSVTSAGQRNIKLVADFVKSRNFQIKYGDTDSLYLVLPERCFQECDEAYDSGNGILKEEYWSRISMGVMEKLHDEVNDFLKKNNGSSYLKMAYEEVLFLVVFTGKKKYYDIPHKRVEIVKRKQSKHFREMDKKVMEESMKLDNTCTLHQIVKDVLREIINDISQIDLNGVIKTAVWKPDKNNKSVQRFISRMRDRHIQPGERFEYIVVENDSSQRIRDKMEFSEVVRQLGKKIDVSYYLKTVVSLCIRFINYNERYQPSSEIMLGALKKLKDGNKAGDSKADDGKVDEDDLDEDEEDEGEIDEDEVSKIRDALAQKSAEKWIRRYIKNLHEGLKKDEAIISHLWKEASIYTKSLFDNTYADKILTTLLAEIFQDDMGCKEEMYKLATKSGKRKSKAMTLERYMLTYIQENGCALLANL</sequence>
<dbReference type="InterPro" id="IPR042087">
    <property type="entry name" value="DNA_pol_B_thumb"/>
</dbReference>
<feature type="compositionally biased region" description="Acidic residues" evidence="7">
    <location>
        <begin position="355"/>
        <end position="375"/>
    </location>
</feature>
<keyword evidence="10" id="KW-1185">Reference proteome</keyword>
<keyword evidence="3" id="KW-0548">Nucleotidyltransferase</keyword>
<dbReference type="EMBL" id="LLXI01000140">
    <property type="protein sequence ID" value="PKY41254.1"/>
    <property type="molecule type" value="Genomic_DNA"/>
</dbReference>
<evidence type="ECO:0000256" key="7">
    <source>
        <dbReference type="SAM" id="MobiDB-lite"/>
    </source>
</evidence>
<gene>
    <name evidence="9" type="ORF">RhiirA4_454796</name>
</gene>
<dbReference type="InterPro" id="IPR043502">
    <property type="entry name" value="DNA/RNA_pol_sf"/>
</dbReference>
<dbReference type="InterPro" id="IPR023211">
    <property type="entry name" value="DNA_pol_palm_dom_sf"/>
</dbReference>
<dbReference type="Gene3D" id="1.10.132.60">
    <property type="entry name" value="DNA polymerase family B, C-terminal domain"/>
    <property type="match status" value="1"/>
</dbReference>
<dbReference type="Proteomes" id="UP000234323">
    <property type="component" value="Unassembled WGS sequence"/>
</dbReference>
<dbReference type="Pfam" id="PF00136">
    <property type="entry name" value="DNA_pol_B"/>
    <property type="match status" value="1"/>
</dbReference>
<dbReference type="InterPro" id="IPR050240">
    <property type="entry name" value="DNA_pol_type-B"/>
</dbReference>
<evidence type="ECO:0000256" key="3">
    <source>
        <dbReference type="ARBA" id="ARBA00022695"/>
    </source>
</evidence>
<reference evidence="9 10" key="1">
    <citation type="submission" date="2015-10" db="EMBL/GenBank/DDBJ databases">
        <title>Genome analyses suggest a sexual origin of heterokaryosis in a supposedly ancient asexual fungus.</title>
        <authorList>
            <person name="Ropars J."/>
            <person name="Sedzielewska K."/>
            <person name="Noel J."/>
            <person name="Charron P."/>
            <person name="Farinelli L."/>
            <person name="Marton T."/>
            <person name="Kruger M."/>
            <person name="Pelin A."/>
            <person name="Brachmann A."/>
            <person name="Corradi N."/>
        </authorList>
    </citation>
    <scope>NUCLEOTIDE SEQUENCE [LARGE SCALE GENOMIC DNA]</scope>
    <source>
        <strain evidence="9 10">A4</strain>
    </source>
</reference>
<evidence type="ECO:0000256" key="1">
    <source>
        <dbReference type="ARBA" id="ARBA00012417"/>
    </source>
</evidence>